<sequence length="276" mass="30211">MKTIIATALLVSYLTVINAHTYHLGACPVVEPMQGFEMNKFLGYWYVIQKTSTGSKCVGYNYTRGDEPGSYVITQDSNHLVLGLTPLKHQYHYTGELTVPQPSIPALMEVRFPLSVAGSASHIVFATDYNTYAGIFTCQKLAFAHRQSATILSRNKELNHTTLDTLHQKLKSFGVNSYDLSIVPQTGCDVGSDPVDININPDTFSKENIGKVLNKAGEKIGQGAEWVANAGSSVYHKIVGTTEPSTDEPKSHPQATVASLVPSHDNIENNEVEWIP</sequence>
<evidence type="ECO:0000313" key="4">
    <source>
        <dbReference type="Proteomes" id="UP001168972"/>
    </source>
</evidence>
<reference evidence="3" key="1">
    <citation type="journal article" date="2023" name="bioRxiv">
        <title>Scaffold-level genome assemblies of two parasitoid biocontrol wasps reveal the parthenogenesis mechanism and an associated novel virus.</title>
        <authorList>
            <person name="Inwood S."/>
            <person name="Skelly J."/>
            <person name="Guhlin J."/>
            <person name="Harrop T."/>
            <person name="Goldson S."/>
            <person name="Dearden P."/>
        </authorList>
    </citation>
    <scope>NUCLEOTIDE SEQUENCE</scope>
    <source>
        <strain evidence="3">Lincoln</strain>
        <tissue evidence="3">Whole body</tissue>
    </source>
</reference>
<dbReference type="InterPro" id="IPR022272">
    <property type="entry name" value="Lipocalin_CS"/>
</dbReference>
<gene>
    <name evidence="3" type="ORF">PV327_004572</name>
</gene>
<dbReference type="InterPro" id="IPR003057">
    <property type="entry name" value="Invtbrt_color"/>
</dbReference>
<accession>A0AA39FCU7</accession>
<protein>
    <recommendedName>
        <fullName evidence="5">Apolipoprotein D</fullName>
    </recommendedName>
</protein>
<dbReference type="Gene3D" id="2.40.128.20">
    <property type="match status" value="1"/>
</dbReference>
<dbReference type="PROSITE" id="PS00213">
    <property type="entry name" value="LIPOCALIN"/>
    <property type="match status" value="1"/>
</dbReference>
<dbReference type="AlphaFoldDB" id="A0AA39FCU7"/>
<feature type="chain" id="PRO_5041330390" description="Apolipoprotein D" evidence="2">
    <location>
        <begin position="20"/>
        <end position="276"/>
    </location>
</feature>
<evidence type="ECO:0000313" key="3">
    <source>
        <dbReference type="EMBL" id="KAK0167136.1"/>
    </source>
</evidence>
<reference evidence="3" key="2">
    <citation type="submission" date="2023-03" db="EMBL/GenBank/DDBJ databases">
        <authorList>
            <person name="Inwood S.N."/>
            <person name="Skelly J.G."/>
            <person name="Guhlin J."/>
            <person name="Harrop T.W.R."/>
            <person name="Goldson S.G."/>
            <person name="Dearden P.K."/>
        </authorList>
    </citation>
    <scope>NUCLEOTIDE SEQUENCE</scope>
    <source>
        <strain evidence="3">Lincoln</strain>
        <tissue evidence="3">Whole body</tissue>
    </source>
</reference>
<dbReference type="PRINTS" id="PR01273">
    <property type="entry name" value="INVTBRTCOLOR"/>
</dbReference>
<evidence type="ECO:0008006" key="5">
    <source>
        <dbReference type="Google" id="ProtNLM"/>
    </source>
</evidence>
<organism evidence="3 4">
    <name type="scientific">Microctonus hyperodae</name>
    <name type="common">Parasitoid wasp</name>
    <dbReference type="NCBI Taxonomy" id="165561"/>
    <lineage>
        <taxon>Eukaryota</taxon>
        <taxon>Metazoa</taxon>
        <taxon>Ecdysozoa</taxon>
        <taxon>Arthropoda</taxon>
        <taxon>Hexapoda</taxon>
        <taxon>Insecta</taxon>
        <taxon>Pterygota</taxon>
        <taxon>Neoptera</taxon>
        <taxon>Endopterygota</taxon>
        <taxon>Hymenoptera</taxon>
        <taxon>Apocrita</taxon>
        <taxon>Ichneumonoidea</taxon>
        <taxon>Braconidae</taxon>
        <taxon>Euphorinae</taxon>
        <taxon>Microctonus</taxon>
    </lineage>
</organism>
<name>A0AA39FCU7_MICHY</name>
<keyword evidence="1" id="KW-1015">Disulfide bond</keyword>
<dbReference type="InterPro" id="IPR012674">
    <property type="entry name" value="Calycin"/>
</dbReference>
<evidence type="ECO:0000256" key="2">
    <source>
        <dbReference type="SAM" id="SignalP"/>
    </source>
</evidence>
<keyword evidence="4" id="KW-1185">Reference proteome</keyword>
<dbReference type="GO" id="GO:0000302">
    <property type="term" value="P:response to reactive oxygen species"/>
    <property type="evidence" value="ECO:0007669"/>
    <property type="project" value="TreeGrafter"/>
</dbReference>
<dbReference type="Proteomes" id="UP001168972">
    <property type="component" value="Unassembled WGS sequence"/>
</dbReference>
<dbReference type="GO" id="GO:0005737">
    <property type="term" value="C:cytoplasm"/>
    <property type="evidence" value="ECO:0007669"/>
    <property type="project" value="TreeGrafter"/>
</dbReference>
<dbReference type="PANTHER" id="PTHR10612:SF49">
    <property type="entry name" value="APOLIPOPROTEIN D-LIKE PROTEIN"/>
    <property type="match status" value="1"/>
</dbReference>
<dbReference type="PANTHER" id="PTHR10612">
    <property type="entry name" value="APOLIPOPROTEIN D"/>
    <property type="match status" value="1"/>
</dbReference>
<dbReference type="SUPFAM" id="SSF50814">
    <property type="entry name" value="Lipocalins"/>
    <property type="match status" value="1"/>
</dbReference>
<dbReference type="GO" id="GO:0006629">
    <property type="term" value="P:lipid metabolic process"/>
    <property type="evidence" value="ECO:0007669"/>
    <property type="project" value="TreeGrafter"/>
</dbReference>
<dbReference type="EMBL" id="JAQQBR010001832">
    <property type="protein sequence ID" value="KAK0167136.1"/>
    <property type="molecule type" value="Genomic_DNA"/>
</dbReference>
<feature type="signal peptide" evidence="2">
    <location>
        <begin position="1"/>
        <end position="19"/>
    </location>
</feature>
<evidence type="ECO:0000256" key="1">
    <source>
        <dbReference type="ARBA" id="ARBA00023157"/>
    </source>
</evidence>
<dbReference type="GO" id="GO:0031409">
    <property type="term" value="F:pigment binding"/>
    <property type="evidence" value="ECO:0007669"/>
    <property type="project" value="InterPro"/>
</dbReference>
<keyword evidence="2" id="KW-0732">Signal</keyword>
<comment type="caution">
    <text evidence="3">The sequence shown here is derived from an EMBL/GenBank/DDBJ whole genome shotgun (WGS) entry which is preliminary data.</text>
</comment>
<proteinExistence type="predicted"/>